<name>A0ABU2FF09_9EURY</name>
<accession>A0ABU2FF09</accession>
<proteinExistence type="predicted"/>
<comment type="caution">
    <text evidence="1">The sequence shown here is derived from an EMBL/GenBank/DDBJ whole genome shotgun (WGS) entry which is preliminary data.</text>
</comment>
<evidence type="ECO:0000313" key="2">
    <source>
        <dbReference type="Proteomes" id="UP001259659"/>
    </source>
</evidence>
<dbReference type="Proteomes" id="UP001259659">
    <property type="component" value="Unassembled WGS sequence"/>
</dbReference>
<dbReference type="EMBL" id="JAMQON010000004">
    <property type="protein sequence ID" value="MDS0260848.1"/>
    <property type="molecule type" value="Genomic_DNA"/>
</dbReference>
<evidence type="ECO:0000313" key="1">
    <source>
        <dbReference type="EMBL" id="MDS0260848.1"/>
    </source>
</evidence>
<sequence length="75" mass="7883">MEKECVEVAGAFADYTAVVENPEEETMTVNVTATVGGTSNSKTVDIEPGKQRNVSLTVGVAGDVEYAIEVTEVSD</sequence>
<protein>
    <recommendedName>
        <fullName evidence="3">CARDB domain-containing protein</fullName>
    </recommendedName>
</protein>
<organism evidence="1 2">
    <name type="scientific">Haloarcula saliterrae</name>
    <dbReference type="NCBI Taxonomy" id="2950534"/>
    <lineage>
        <taxon>Archaea</taxon>
        <taxon>Methanobacteriati</taxon>
        <taxon>Methanobacteriota</taxon>
        <taxon>Stenosarchaea group</taxon>
        <taxon>Halobacteria</taxon>
        <taxon>Halobacteriales</taxon>
        <taxon>Haloarculaceae</taxon>
        <taxon>Haloarcula</taxon>
    </lineage>
</organism>
<keyword evidence="2" id="KW-1185">Reference proteome</keyword>
<evidence type="ECO:0008006" key="3">
    <source>
        <dbReference type="Google" id="ProtNLM"/>
    </source>
</evidence>
<dbReference type="RefSeq" id="WP_310920612.1">
    <property type="nucleotide sequence ID" value="NZ_JAMQON010000004.1"/>
</dbReference>
<reference evidence="1 2" key="1">
    <citation type="submission" date="2022-06" db="EMBL/GenBank/DDBJ databases">
        <title>Haloarcula sp. a new haloarchaeum isolate from saline soil.</title>
        <authorList>
            <person name="Strakova D."/>
            <person name="Galisteo C."/>
            <person name="Sanchez-Porro C."/>
            <person name="Ventosa A."/>
        </authorList>
    </citation>
    <scope>NUCLEOTIDE SEQUENCE [LARGE SCALE GENOMIC DNA]</scope>
    <source>
        <strain evidence="1 2">S1CR25-12</strain>
    </source>
</reference>
<gene>
    <name evidence="1" type="ORF">NDI56_15695</name>
</gene>